<dbReference type="Gene3D" id="3.90.79.10">
    <property type="entry name" value="Nucleoside Triphosphate Pyrophosphohydrolase"/>
    <property type="match status" value="1"/>
</dbReference>
<dbReference type="Pfam" id="PF00293">
    <property type="entry name" value="NUDIX"/>
    <property type="match status" value="1"/>
</dbReference>
<sequence length="472" mass="51681">MSGRRLKFILYIVITDYYVVTNPLSESPAILPSIRSAIASTLAKMAEQRTIMFSGSPLNRLSWLRTSHSFLNAIVPSPKAHWLLFKSGNPLTVKTETKSSLSYLSTKDVAPFIGEAPYFGQGKTSGILAADEQISATEAVRHRGAPIVFLGLHETGSSGTGALPSSEFADAEKALEKIEGAPYFALDVTDLELEDEAIEAALKETEPAKSGSTLAWLDSRSVMMNTDLFNGAIFAEARSMCDWNSRNKFCAGCGARQHSMWGGWKLGCSTLMPWADNTGRKPCPSGKGLHNYTHPRSDPVVIMLAVDQSGEKILLGQNNRFKGKFYSALAGFIEPGETFEDAVKREIWEEAGVKVWDVQYHSGQPWPFPASLMCGFYARADSTKPVRTDLDNELADARWFSREEVMTVLKHATGSYLDLAKLAEASSQLSNDPNEPPFRVPPTTAIAGVLIKDWAEGKVQFPPFSLTPKGNL</sequence>
<dbReference type="GO" id="GO:0035529">
    <property type="term" value="F:NADH pyrophosphatase activity"/>
    <property type="evidence" value="ECO:0007669"/>
    <property type="project" value="TreeGrafter"/>
</dbReference>
<comment type="caution">
    <text evidence="11">The sequence shown here is derived from an EMBL/GenBank/DDBJ whole genome shotgun (WGS) entry which is preliminary data.</text>
</comment>
<dbReference type="PANTHER" id="PTHR42904:SF6">
    <property type="entry name" value="NAD-CAPPED RNA HYDROLASE NUDT12"/>
    <property type="match status" value="1"/>
</dbReference>
<comment type="cofactor">
    <cofactor evidence="1">
        <name>Mg(2+)</name>
        <dbReference type="ChEBI" id="CHEBI:18420"/>
    </cofactor>
</comment>
<keyword evidence="6 11" id="KW-0378">Hydrolase</keyword>
<evidence type="ECO:0000259" key="10">
    <source>
        <dbReference type="PROSITE" id="PS51462"/>
    </source>
</evidence>
<keyword evidence="12" id="KW-1185">Reference proteome</keyword>
<evidence type="ECO:0000256" key="9">
    <source>
        <dbReference type="ARBA" id="ARBA00023679"/>
    </source>
</evidence>
<dbReference type="AlphaFoldDB" id="A0A9P5Q6R1"/>
<dbReference type="InterPro" id="IPR000086">
    <property type="entry name" value="NUDIX_hydrolase_dom"/>
</dbReference>
<evidence type="ECO:0000256" key="4">
    <source>
        <dbReference type="ARBA" id="ARBA00012381"/>
    </source>
</evidence>
<keyword evidence="7" id="KW-0460">Magnesium</keyword>
<dbReference type="SUPFAM" id="SSF55811">
    <property type="entry name" value="Nudix"/>
    <property type="match status" value="1"/>
</dbReference>
<evidence type="ECO:0000256" key="6">
    <source>
        <dbReference type="ARBA" id="ARBA00022801"/>
    </source>
</evidence>
<name>A0A9P5Q6R1_9AGAR</name>
<evidence type="ECO:0000313" key="12">
    <source>
        <dbReference type="Proteomes" id="UP000772434"/>
    </source>
</evidence>
<evidence type="ECO:0000256" key="5">
    <source>
        <dbReference type="ARBA" id="ARBA00022723"/>
    </source>
</evidence>
<gene>
    <name evidence="11" type="ORF">BDP27DRAFT_1415429</name>
</gene>
<evidence type="ECO:0000313" key="11">
    <source>
        <dbReference type="EMBL" id="KAF9075658.1"/>
    </source>
</evidence>
<keyword evidence="8" id="KW-0520">NAD</keyword>
<evidence type="ECO:0000256" key="3">
    <source>
        <dbReference type="ARBA" id="ARBA00009595"/>
    </source>
</evidence>
<evidence type="ECO:0000256" key="1">
    <source>
        <dbReference type="ARBA" id="ARBA00001946"/>
    </source>
</evidence>
<dbReference type="Proteomes" id="UP000772434">
    <property type="component" value="Unassembled WGS sequence"/>
</dbReference>
<comment type="catalytic activity">
    <reaction evidence="9">
        <text>a 5'-end NAD(+)-phospho-ribonucleoside in mRNA + H2O = a 5'-end phospho-adenosine-phospho-ribonucleoside in mRNA + beta-nicotinamide D-ribonucleotide + 2 H(+)</text>
        <dbReference type="Rhea" id="RHEA:60876"/>
        <dbReference type="Rhea" id="RHEA-COMP:15698"/>
        <dbReference type="Rhea" id="RHEA-COMP:15719"/>
        <dbReference type="ChEBI" id="CHEBI:14649"/>
        <dbReference type="ChEBI" id="CHEBI:15377"/>
        <dbReference type="ChEBI" id="CHEBI:15378"/>
        <dbReference type="ChEBI" id="CHEBI:144029"/>
        <dbReference type="ChEBI" id="CHEBI:144051"/>
    </reaction>
    <physiologicalReaction direction="left-to-right" evidence="9">
        <dbReference type="Rhea" id="RHEA:60877"/>
    </physiologicalReaction>
</comment>
<dbReference type="GO" id="GO:0046872">
    <property type="term" value="F:metal ion binding"/>
    <property type="evidence" value="ECO:0007669"/>
    <property type="project" value="UniProtKB-KW"/>
</dbReference>
<dbReference type="InterPro" id="IPR049734">
    <property type="entry name" value="NudC-like_C"/>
</dbReference>
<evidence type="ECO:0000256" key="2">
    <source>
        <dbReference type="ARBA" id="ARBA00001947"/>
    </source>
</evidence>
<evidence type="ECO:0000256" key="8">
    <source>
        <dbReference type="ARBA" id="ARBA00023027"/>
    </source>
</evidence>
<dbReference type="InterPro" id="IPR020084">
    <property type="entry name" value="NUDIX_hydrolase_CS"/>
</dbReference>
<dbReference type="CDD" id="cd03429">
    <property type="entry name" value="NUDIX_NADH_pyrophosphatase_Nudt13"/>
    <property type="match status" value="1"/>
</dbReference>
<dbReference type="InterPro" id="IPR015375">
    <property type="entry name" value="NADH_PPase-like_N"/>
</dbReference>
<organism evidence="11 12">
    <name type="scientific">Rhodocollybia butyracea</name>
    <dbReference type="NCBI Taxonomy" id="206335"/>
    <lineage>
        <taxon>Eukaryota</taxon>
        <taxon>Fungi</taxon>
        <taxon>Dikarya</taxon>
        <taxon>Basidiomycota</taxon>
        <taxon>Agaricomycotina</taxon>
        <taxon>Agaricomycetes</taxon>
        <taxon>Agaricomycetidae</taxon>
        <taxon>Agaricales</taxon>
        <taxon>Marasmiineae</taxon>
        <taxon>Omphalotaceae</taxon>
        <taxon>Rhodocollybia</taxon>
    </lineage>
</organism>
<dbReference type="Gene3D" id="3.90.79.20">
    <property type="match status" value="1"/>
</dbReference>
<dbReference type="PROSITE" id="PS00893">
    <property type="entry name" value="NUDIX_BOX"/>
    <property type="match status" value="1"/>
</dbReference>
<proteinExistence type="inferred from homology"/>
<dbReference type="GO" id="GO:0019677">
    <property type="term" value="P:NAD+ catabolic process"/>
    <property type="evidence" value="ECO:0007669"/>
    <property type="project" value="TreeGrafter"/>
</dbReference>
<dbReference type="GO" id="GO:0006742">
    <property type="term" value="P:NADP+ catabolic process"/>
    <property type="evidence" value="ECO:0007669"/>
    <property type="project" value="TreeGrafter"/>
</dbReference>
<dbReference type="EMBL" id="JADNRY010000009">
    <property type="protein sequence ID" value="KAF9075658.1"/>
    <property type="molecule type" value="Genomic_DNA"/>
</dbReference>
<accession>A0A9P5Q6R1</accession>
<reference evidence="11" key="1">
    <citation type="submission" date="2020-11" db="EMBL/GenBank/DDBJ databases">
        <authorList>
            <consortium name="DOE Joint Genome Institute"/>
            <person name="Ahrendt S."/>
            <person name="Riley R."/>
            <person name="Andreopoulos W."/>
            <person name="Labutti K."/>
            <person name="Pangilinan J."/>
            <person name="Ruiz-Duenas F.J."/>
            <person name="Barrasa J.M."/>
            <person name="Sanchez-Garcia M."/>
            <person name="Camarero S."/>
            <person name="Miyauchi S."/>
            <person name="Serrano A."/>
            <person name="Linde D."/>
            <person name="Babiker R."/>
            <person name="Drula E."/>
            <person name="Ayuso-Fernandez I."/>
            <person name="Pacheco R."/>
            <person name="Padilla G."/>
            <person name="Ferreira P."/>
            <person name="Barriuso J."/>
            <person name="Kellner H."/>
            <person name="Castanera R."/>
            <person name="Alfaro M."/>
            <person name="Ramirez L."/>
            <person name="Pisabarro A.G."/>
            <person name="Kuo A."/>
            <person name="Tritt A."/>
            <person name="Lipzen A."/>
            <person name="He G."/>
            <person name="Yan M."/>
            <person name="Ng V."/>
            <person name="Cullen D."/>
            <person name="Martin F."/>
            <person name="Rosso M.-N."/>
            <person name="Henrissat B."/>
            <person name="Hibbett D."/>
            <person name="Martinez A.T."/>
            <person name="Grigoriev I.V."/>
        </authorList>
    </citation>
    <scope>NUCLEOTIDE SEQUENCE</scope>
    <source>
        <strain evidence="11">AH 40177</strain>
    </source>
</reference>
<dbReference type="GO" id="GO:0005829">
    <property type="term" value="C:cytosol"/>
    <property type="evidence" value="ECO:0007669"/>
    <property type="project" value="TreeGrafter"/>
</dbReference>
<dbReference type="EC" id="3.6.1.22" evidence="4"/>
<dbReference type="InterPro" id="IPR015797">
    <property type="entry name" value="NUDIX_hydrolase-like_dom_sf"/>
</dbReference>
<dbReference type="PANTHER" id="PTHR42904">
    <property type="entry name" value="NUDIX HYDROLASE, NUDC SUBFAMILY"/>
    <property type="match status" value="1"/>
</dbReference>
<dbReference type="Pfam" id="PF09296">
    <property type="entry name" value="NUDIX-like"/>
    <property type="match status" value="1"/>
</dbReference>
<dbReference type="GO" id="GO:0005777">
    <property type="term" value="C:peroxisome"/>
    <property type="evidence" value="ECO:0007669"/>
    <property type="project" value="TreeGrafter"/>
</dbReference>
<feature type="domain" description="Nudix hydrolase" evidence="10">
    <location>
        <begin position="295"/>
        <end position="422"/>
    </location>
</feature>
<evidence type="ECO:0000256" key="7">
    <source>
        <dbReference type="ARBA" id="ARBA00022842"/>
    </source>
</evidence>
<protein>
    <recommendedName>
        <fullName evidence="4">NAD(+) diphosphatase</fullName>
        <ecNumber evidence="4">3.6.1.22</ecNumber>
    </recommendedName>
</protein>
<dbReference type="OrthoDB" id="10249612at2759"/>
<dbReference type="InterPro" id="IPR050241">
    <property type="entry name" value="NAD-cap_RNA_hydrolase_NudC"/>
</dbReference>
<comment type="cofactor">
    <cofactor evidence="2">
        <name>Zn(2+)</name>
        <dbReference type="ChEBI" id="CHEBI:29105"/>
    </cofactor>
</comment>
<comment type="similarity">
    <text evidence="3">Belongs to the Nudix hydrolase family. NudC subfamily.</text>
</comment>
<keyword evidence="5" id="KW-0479">Metal-binding</keyword>
<dbReference type="NCBIfam" id="NF001299">
    <property type="entry name" value="PRK00241.1"/>
    <property type="match status" value="1"/>
</dbReference>
<dbReference type="PROSITE" id="PS51462">
    <property type="entry name" value="NUDIX"/>
    <property type="match status" value="1"/>
</dbReference>